<dbReference type="PANTHER" id="PTHR11266">
    <property type="entry name" value="PEROXISOMAL MEMBRANE PROTEIN 2, PXMP2 MPV17"/>
    <property type="match status" value="1"/>
</dbReference>
<protein>
    <submittedName>
        <fullName evidence="8">Integral membrane protein, Mpv17/PMP22 family, putative</fullName>
    </submittedName>
</protein>
<gene>
    <name evidence="8" type="ORF">TRV_02728</name>
</gene>
<evidence type="ECO:0000256" key="2">
    <source>
        <dbReference type="ARBA" id="ARBA00006824"/>
    </source>
</evidence>
<dbReference type="PANTHER" id="PTHR11266:SF93">
    <property type="entry name" value="INTEGRAL MEMBRANE PROTEIN 25D9-6"/>
    <property type="match status" value="1"/>
</dbReference>
<evidence type="ECO:0000256" key="7">
    <source>
        <dbReference type="SAM" id="Phobius"/>
    </source>
</evidence>
<organism evidence="8 9">
    <name type="scientific">Trichophyton verrucosum (strain HKI 0517)</name>
    <dbReference type="NCBI Taxonomy" id="663202"/>
    <lineage>
        <taxon>Eukaryota</taxon>
        <taxon>Fungi</taxon>
        <taxon>Dikarya</taxon>
        <taxon>Ascomycota</taxon>
        <taxon>Pezizomycotina</taxon>
        <taxon>Eurotiomycetes</taxon>
        <taxon>Eurotiomycetidae</taxon>
        <taxon>Onygenales</taxon>
        <taxon>Arthrodermataceae</taxon>
        <taxon>Trichophyton</taxon>
    </lineage>
</organism>
<comment type="caution">
    <text evidence="8">The sequence shown here is derived from an EMBL/GenBank/DDBJ whole genome shotgun (WGS) entry which is preliminary data.</text>
</comment>
<evidence type="ECO:0000256" key="4">
    <source>
        <dbReference type="ARBA" id="ARBA00022989"/>
    </source>
</evidence>
<evidence type="ECO:0000256" key="1">
    <source>
        <dbReference type="ARBA" id="ARBA00004141"/>
    </source>
</evidence>
<evidence type="ECO:0000313" key="9">
    <source>
        <dbReference type="Proteomes" id="UP000008383"/>
    </source>
</evidence>
<evidence type="ECO:0000313" key="8">
    <source>
        <dbReference type="EMBL" id="EFE42531.1"/>
    </source>
</evidence>
<sequence>MTITILAIIALYSDGYDDGRKKSAYNFLVKVQTWVKRDFAFPRKAASFLYSSSDILYSLFSTVIPVIPVIAICRLRLPLVFYILAAFSRESPNRVINCSFNFSFSSLFDFTLKYFISTTFINFINFIDFTIDFTIAAVSIYSPEKHHLVPSARPSIKPAAIVRSHQPETSRLSRRCSPPRPAVASPNSSLSRPLARPAVVVVASVAAIPWPSLPVTMTTSVKFEKDTVRTAGTAATKASEDLVHAVGERLTGGKSQNGYLAAYLKELQSNPLRTKMITSGALFGIQELLASWIAHDRSKHGHYLNSRIPKMSLYGAFISAPLGHLLVGILQKIFAGRTSLKAKVLQILVSNLVVSPIQNVIYLTSMAIIAGARTFHQVRATVKAGFMPVMKVSWIVSPLSLAFAQQFLQEHTWVPFFNVIGFIIGTYINAHTKKKRLEALKRKQYGSGKSSTGRPEDYPPPRRDY</sequence>
<dbReference type="KEGG" id="tve:TRV_02728"/>
<dbReference type="AlphaFoldDB" id="D4D6K2"/>
<reference evidence="9" key="1">
    <citation type="journal article" date="2011" name="Genome Biol.">
        <title>Comparative and functional genomics provide insights into the pathogenicity of dermatophytic fungi.</title>
        <authorList>
            <person name="Burmester A."/>
            <person name="Shelest E."/>
            <person name="Gloeckner G."/>
            <person name="Heddergott C."/>
            <person name="Schindler S."/>
            <person name="Staib P."/>
            <person name="Heidel A."/>
            <person name="Felder M."/>
            <person name="Petzold A."/>
            <person name="Szafranski K."/>
            <person name="Feuermann M."/>
            <person name="Pedruzzi I."/>
            <person name="Priebe S."/>
            <person name="Groth M."/>
            <person name="Winkler R."/>
            <person name="Li W."/>
            <person name="Kniemeyer O."/>
            <person name="Schroeckh V."/>
            <person name="Hertweck C."/>
            <person name="Hube B."/>
            <person name="White T.C."/>
            <person name="Platzer M."/>
            <person name="Guthke R."/>
            <person name="Heitman J."/>
            <person name="Woestemeyer J."/>
            <person name="Zipfel P.F."/>
            <person name="Monod M."/>
            <person name="Brakhage A.A."/>
        </authorList>
    </citation>
    <scope>NUCLEOTIDE SEQUENCE [LARGE SCALE GENOMIC DNA]</scope>
    <source>
        <strain evidence="9">HKI 0517</strain>
    </source>
</reference>
<dbReference type="EMBL" id="ACYE01000142">
    <property type="protein sequence ID" value="EFE42531.1"/>
    <property type="molecule type" value="Genomic_DNA"/>
</dbReference>
<dbReference type="RefSeq" id="XP_003023149.1">
    <property type="nucleotide sequence ID" value="XM_003023103.1"/>
</dbReference>
<keyword evidence="4 7" id="KW-1133">Transmembrane helix</keyword>
<feature type="compositionally biased region" description="Basic and acidic residues" evidence="6">
    <location>
        <begin position="454"/>
        <end position="465"/>
    </location>
</feature>
<dbReference type="OrthoDB" id="860at2759"/>
<dbReference type="Pfam" id="PF04117">
    <property type="entry name" value="Mpv17_PMP22"/>
    <property type="match status" value="1"/>
</dbReference>
<dbReference type="HOGENOM" id="CLU_611062_0_0_1"/>
<keyword evidence="5 7" id="KW-0472">Membrane</keyword>
<dbReference type="GO" id="GO:0005778">
    <property type="term" value="C:peroxisomal membrane"/>
    <property type="evidence" value="ECO:0007669"/>
    <property type="project" value="TreeGrafter"/>
</dbReference>
<dbReference type="InterPro" id="IPR007248">
    <property type="entry name" value="Mpv17_PMP22"/>
</dbReference>
<keyword evidence="3 7" id="KW-0812">Transmembrane</keyword>
<comment type="similarity">
    <text evidence="2">Belongs to the peroxisomal membrane protein PXMP2/4 family.</text>
</comment>
<evidence type="ECO:0000256" key="6">
    <source>
        <dbReference type="SAM" id="MobiDB-lite"/>
    </source>
</evidence>
<feature type="transmembrane region" description="Helical" evidence="7">
    <location>
        <begin position="347"/>
        <end position="372"/>
    </location>
</feature>
<comment type="subcellular location">
    <subcellularLocation>
        <location evidence="1">Membrane</location>
        <topology evidence="1">Multi-pass membrane protein</topology>
    </subcellularLocation>
</comment>
<name>D4D6K2_TRIVH</name>
<evidence type="ECO:0000256" key="5">
    <source>
        <dbReference type="ARBA" id="ARBA00023136"/>
    </source>
</evidence>
<evidence type="ECO:0000256" key="3">
    <source>
        <dbReference type="ARBA" id="ARBA00022692"/>
    </source>
</evidence>
<feature type="region of interest" description="Disordered" evidence="6">
    <location>
        <begin position="441"/>
        <end position="465"/>
    </location>
</feature>
<feature type="transmembrane region" description="Helical" evidence="7">
    <location>
        <begin position="413"/>
        <end position="432"/>
    </location>
</feature>
<accession>D4D6K2</accession>
<proteinExistence type="inferred from homology"/>
<dbReference type="GeneID" id="9583157"/>
<feature type="region of interest" description="Disordered" evidence="6">
    <location>
        <begin position="165"/>
        <end position="190"/>
    </location>
</feature>
<dbReference type="Proteomes" id="UP000008383">
    <property type="component" value="Unassembled WGS sequence"/>
</dbReference>
<keyword evidence="9" id="KW-1185">Reference proteome</keyword>
<feature type="transmembrane region" description="Helical" evidence="7">
    <location>
        <begin position="313"/>
        <end position="335"/>
    </location>
</feature>